<dbReference type="PANTHER" id="PTHR33142:SF89">
    <property type="entry name" value="CYCLIN-DEPENDENT PROTEIN KINASE INHIBITOR SMR2"/>
    <property type="match status" value="1"/>
</dbReference>
<evidence type="ECO:0000256" key="3">
    <source>
        <dbReference type="SAM" id="MobiDB-lite"/>
    </source>
</evidence>
<comment type="caution">
    <text evidence="4">The sequence shown here is derived from an EMBL/GenBank/DDBJ whole genome shotgun (WGS) entry which is preliminary data.</text>
</comment>
<feature type="compositionally biased region" description="Basic and acidic residues" evidence="3">
    <location>
        <begin position="30"/>
        <end position="43"/>
    </location>
</feature>
<proteinExistence type="predicted"/>
<keyword evidence="5" id="KW-1185">Reference proteome</keyword>
<feature type="compositionally biased region" description="Polar residues" evidence="3">
    <location>
        <begin position="7"/>
        <end position="20"/>
    </location>
</feature>
<name>A0AAV8TMR9_9ROSI</name>
<keyword evidence="2" id="KW-0131">Cell cycle</keyword>
<evidence type="ECO:0008006" key="6">
    <source>
        <dbReference type="Google" id="ProtNLM"/>
    </source>
</evidence>
<dbReference type="PANTHER" id="PTHR33142">
    <property type="entry name" value="CYCLIN-DEPENDENT PROTEIN KINASE INHIBITOR SMR13"/>
    <property type="match status" value="1"/>
</dbReference>
<feature type="region of interest" description="Disordered" evidence="3">
    <location>
        <begin position="1"/>
        <end position="70"/>
    </location>
</feature>
<reference evidence="4 5" key="1">
    <citation type="submission" date="2021-09" db="EMBL/GenBank/DDBJ databases">
        <title>Genomic insights and catalytic innovation underlie evolution of tropane alkaloids biosynthesis.</title>
        <authorList>
            <person name="Wang Y.-J."/>
            <person name="Tian T."/>
            <person name="Huang J.-P."/>
            <person name="Huang S.-X."/>
        </authorList>
    </citation>
    <scope>NUCLEOTIDE SEQUENCE [LARGE SCALE GENOMIC DNA]</scope>
    <source>
        <strain evidence="4">KIB-2018</strain>
        <tissue evidence="4">Leaf</tissue>
    </source>
</reference>
<protein>
    <recommendedName>
        <fullName evidence="6">Cyclin-dependent protein kinase inhibitor SMR2</fullName>
    </recommendedName>
</protein>
<evidence type="ECO:0000313" key="5">
    <source>
        <dbReference type="Proteomes" id="UP001159364"/>
    </source>
</evidence>
<sequence>MSRDSISEQNLSELESFLSQHRNEQEDDDKVTHPQVSRDEGECKTPTSVIHKIPTIERCPPTPKKKAQADLPKIKFPELEFFETKSRVEIESFFRSNFQVSGVKRRPIKRSRSY</sequence>
<dbReference type="AlphaFoldDB" id="A0AAV8TMR9"/>
<dbReference type="EMBL" id="JAIWQS010000004">
    <property type="protein sequence ID" value="KAJ8768221.1"/>
    <property type="molecule type" value="Genomic_DNA"/>
</dbReference>
<dbReference type="Proteomes" id="UP001159364">
    <property type="component" value="Linkage Group LG04"/>
</dbReference>
<dbReference type="InterPro" id="IPR040389">
    <property type="entry name" value="SMR"/>
</dbReference>
<organism evidence="4 5">
    <name type="scientific">Erythroxylum novogranatense</name>
    <dbReference type="NCBI Taxonomy" id="1862640"/>
    <lineage>
        <taxon>Eukaryota</taxon>
        <taxon>Viridiplantae</taxon>
        <taxon>Streptophyta</taxon>
        <taxon>Embryophyta</taxon>
        <taxon>Tracheophyta</taxon>
        <taxon>Spermatophyta</taxon>
        <taxon>Magnoliopsida</taxon>
        <taxon>eudicotyledons</taxon>
        <taxon>Gunneridae</taxon>
        <taxon>Pentapetalae</taxon>
        <taxon>rosids</taxon>
        <taxon>fabids</taxon>
        <taxon>Malpighiales</taxon>
        <taxon>Erythroxylaceae</taxon>
        <taxon>Erythroxylum</taxon>
    </lineage>
</organism>
<evidence type="ECO:0000256" key="1">
    <source>
        <dbReference type="ARBA" id="ARBA00023013"/>
    </source>
</evidence>
<keyword evidence="1" id="KW-0649">Protein kinase inhibitor</keyword>
<dbReference type="GO" id="GO:0004860">
    <property type="term" value="F:protein kinase inhibitor activity"/>
    <property type="evidence" value="ECO:0007669"/>
    <property type="project" value="UniProtKB-KW"/>
</dbReference>
<gene>
    <name evidence="4" type="ORF">K2173_021161</name>
</gene>
<evidence type="ECO:0000313" key="4">
    <source>
        <dbReference type="EMBL" id="KAJ8768221.1"/>
    </source>
</evidence>
<dbReference type="GO" id="GO:0032875">
    <property type="term" value="P:regulation of DNA endoreduplication"/>
    <property type="evidence" value="ECO:0007669"/>
    <property type="project" value="InterPro"/>
</dbReference>
<accession>A0AAV8TMR9</accession>
<evidence type="ECO:0000256" key="2">
    <source>
        <dbReference type="ARBA" id="ARBA00023306"/>
    </source>
</evidence>